<protein>
    <submittedName>
        <fullName evidence="1">3-hydroxydecanoyl-ACP dehydratase</fullName>
    </submittedName>
</protein>
<dbReference type="EMBL" id="PYMJ01000023">
    <property type="protein sequence ID" value="PSU46242.1"/>
    <property type="molecule type" value="Genomic_DNA"/>
</dbReference>
<evidence type="ECO:0000313" key="1">
    <source>
        <dbReference type="EMBL" id="PSU46242.1"/>
    </source>
</evidence>
<dbReference type="Gene3D" id="3.10.129.10">
    <property type="entry name" value="Hotdog Thioesterase"/>
    <property type="match status" value="1"/>
</dbReference>
<proteinExistence type="predicted"/>
<keyword evidence="2" id="KW-1185">Reference proteome</keyword>
<reference evidence="1 2" key="1">
    <citation type="submission" date="2018-01" db="EMBL/GenBank/DDBJ databases">
        <title>Whole genome sequencing of Histamine producing bacteria.</title>
        <authorList>
            <person name="Butler K."/>
        </authorList>
    </citation>
    <scope>NUCLEOTIDE SEQUENCE [LARGE SCALE GENOMIC DNA]</scope>
    <source>
        <strain evidence="1 2">JCM 12947</strain>
    </source>
</reference>
<dbReference type="AlphaFoldDB" id="A0A2T3JBJ6"/>
<dbReference type="InterPro" id="IPR029069">
    <property type="entry name" value="HotDog_dom_sf"/>
</dbReference>
<organism evidence="1 2">
    <name type="scientific">Photobacterium frigidiphilum</name>
    <dbReference type="NCBI Taxonomy" id="264736"/>
    <lineage>
        <taxon>Bacteria</taxon>
        <taxon>Pseudomonadati</taxon>
        <taxon>Pseudomonadota</taxon>
        <taxon>Gammaproteobacteria</taxon>
        <taxon>Vibrionales</taxon>
        <taxon>Vibrionaceae</taxon>
        <taxon>Photobacterium</taxon>
    </lineage>
</organism>
<accession>A0A2T3JBJ6</accession>
<dbReference type="RefSeq" id="WP_107244226.1">
    <property type="nucleotide sequence ID" value="NZ_PYMJ01000023.1"/>
</dbReference>
<dbReference type="Proteomes" id="UP000240987">
    <property type="component" value="Unassembled WGS sequence"/>
</dbReference>
<dbReference type="PIRSF" id="PIRSF020565">
    <property type="entry name" value="3Ho_Ac_ACP_DH_prd"/>
    <property type="match status" value="1"/>
</dbReference>
<evidence type="ECO:0000313" key="2">
    <source>
        <dbReference type="Proteomes" id="UP000240987"/>
    </source>
</evidence>
<gene>
    <name evidence="1" type="ORF">C9J12_19430</name>
</gene>
<dbReference type="InterPro" id="IPR016776">
    <property type="entry name" value="ApeP-like_dehydratase"/>
</dbReference>
<sequence length="159" mass="17737">MTNIPHLHQLIPHDTPMVLVDELIDVGEEHVHCRVNINESCIFFDSETRSIPGHVGIEFMAQSVAGWSGYHAWKQGKPSPIGFLLGCRRYQAECSAFNEGDVLDIHAERLMENNGMAVFICRIEHQGAVLATSQLNAFVPSPEKLDQMIGNSQENRNPS</sequence>
<dbReference type="OrthoDB" id="9800188at2"/>
<dbReference type="SUPFAM" id="SSF54637">
    <property type="entry name" value="Thioesterase/thiol ester dehydrase-isomerase"/>
    <property type="match status" value="1"/>
</dbReference>
<name>A0A2T3JBJ6_9GAMM</name>
<dbReference type="Pfam" id="PF22817">
    <property type="entry name" value="ApeP-like"/>
    <property type="match status" value="1"/>
</dbReference>
<comment type="caution">
    <text evidence="1">The sequence shown here is derived from an EMBL/GenBank/DDBJ whole genome shotgun (WGS) entry which is preliminary data.</text>
</comment>
<dbReference type="CDD" id="cd01289">
    <property type="entry name" value="FabA_like"/>
    <property type="match status" value="1"/>
</dbReference>